<keyword evidence="3" id="KW-0808">Transferase</keyword>
<reference evidence="3 4" key="1">
    <citation type="submission" date="2023-09" db="EMBL/GenBank/DDBJ databases">
        <authorList>
            <person name="Rey-Velasco X."/>
        </authorList>
    </citation>
    <scope>NUCLEOTIDE SEQUENCE [LARGE SCALE GENOMIC DNA]</scope>
    <source>
        <strain evidence="3 4">P117</strain>
    </source>
</reference>
<evidence type="ECO:0000259" key="2">
    <source>
        <dbReference type="Pfam" id="PF13439"/>
    </source>
</evidence>
<keyword evidence="3" id="KW-0328">Glycosyltransferase</keyword>
<sequence>MRKTKVLHITFDMRIGGTEMVIKNIIEDNQTEAFEMSIFCIEEPIGPWGKELMERGLKIYSQHRSDGFDIGMIKAIRKQIKENNIDVLHCHQYTPWVYGVLASIGMKARVIFTEHGRFYPDVKSPKRRYINPILRFFTHKITAISDATAQALDSYEYIPKQDCEVVYNGIHASPLAVKTNIREKLGLNDETLLLGTIARFDPIKNHFLMLNSLRKVLDKGLNAHLIIVGDGETRQEIESTIQRLSLQDSVTLPGYVVKPNDFLHAFDVFLLTSFSEGTSMTLLEAMRASKPCIVTDVGGNPEVIKDGVNGIVIKNDCEPELSEAIIALSSDTEKLGSMQTAAKKRFDALFTAKHMCEQYQAIYDQLRPIN</sequence>
<feature type="domain" description="Glycosyl transferase family 1" evidence="1">
    <location>
        <begin position="178"/>
        <end position="345"/>
    </location>
</feature>
<evidence type="ECO:0000313" key="4">
    <source>
        <dbReference type="Proteomes" id="UP001253545"/>
    </source>
</evidence>
<dbReference type="PANTHER" id="PTHR12526">
    <property type="entry name" value="GLYCOSYLTRANSFERASE"/>
    <property type="match status" value="1"/>
</dbReference>
<dbReference type="SUPFAM" id="SSF53756">
    <property type="entry name" value="UDP-Glycosyltransferase/glycogen phosphorylase"/>
    <property type="match status" value="1"/>
</dbReference>
<dbReference type="GO" id="GO:0016757">
    <property type="term" value="F:glycosyltransferase activity"/>
    <property type="evidence" value="ECO:0007669"/>
    <property type="project" value="UniProtKB-KW"/>
</dbReference>
<feature type="domain" description="Glycosyltransferase subfamily 4-like N-terminal" evidence="2">
    <location>
        <begin position="15"/>
        <end position="171"/>
    </location>
</feature>
<gene>
    <name evidence="3" type="ORF">RM552_01930</name>
</gene>
<proteinExistence type="predicted"/>
<dbReference type="Proteomes" id="UP001253545">
    <property type="component" value="Unassembled WGS sequence"/>
</dbReference>
<dbReference type="EC" id="2.4.-.-" evidence="3"/>
<name>A0ABU2ZMG5_9ALTE</name>
<dbReference type="EMBL" id="JAVRHX010000001">
    <property type="protein sequence ID" value="MDT0593601.1"/>
    <property type="molecule type" value="Genomic_DNA"/>
</dbReference>
<dbReference type="CDD" id="cd03801">
    <property type="entry name" value="GT4_PimA-like"/>
    <property type="match status" value="1"/>
</dbReference>
<accession>A0ABU2ZMG5</accession>
<dbReference type="Gene3D" id="3.40.50.2000">
    <property type="entry name" value="Glycogen Phosphorylase B"/>
    <property type="match status" value="2"/>
</dbReference>
<dbReference type="RefSeq" id="WP_311367108.1">
    <property type="nucleotide sequence ID" value="NZ_JAVRHX010000001.1"/>
</dbReference>
<keyword evidence="4" id="KW-1185">Reference proteome</keyword>
<organism evidence="3 4">
    <name type="scientific">Glaciecola petra</name>
    <dbReference type="NCBI Taxonomy" id="3075602"/>
    <lineage>
        <taxon>Bacteria</taxon>
        <taxon>Pseudomonadati</taxon>
        <taxon>Pseudomonadota</taxon>
        <taxon>Gammaproteobacteria</taxon>
        <taxon>Alteromonadales</taxon>
        <taxon>Alteromonadaceae</taxon>
        <taxon>Glaciecola</taxon>
    </lineage>
</organism>
<dbReference type="Pfam" id="PF00534">
    <property type="entry name" value="Glycos_transf_1"/>
    <property type="match status" value="1"/>
</dbReference>
<evidence type="ECO:0000313" key="3">
    <source>
        <dbReference type="EMBL" id="MDT0593601.1"/>
    </source>
</evidence>
<evidence type="ECO:0000259" key="1">
    <source>
        <dbReference type="Pfam" id="PF00534"/>
    </source>
</evidence>
<comment type="caution">
    <text evidence="3">The sequence shown here is derived from an EMBL/GenBank/DDBJ whole genome shotgun (WGS) entry which is preliminary data.</text>
</comment>
<protein>
    <submittedName>
        <fullName evidence="3">Glycosyltransferase family 4 protein</fullName>
        <ecNumber evidence="3">2.4.-.-</ecNumber>
    </submittedName>
</protein>
<dbReference type="InterPro" id="IPR028098">
    <property type="entry name" value="Glyco_trans_4-like_N"/>
</dbReference>
<dbReference type="InterPro" id="IPR001296">
    <property type="entry name" value="Glyco_trans_1"/>
</dbReference>
<dbReference type="Pfam" id="PF13439">
    <property type="entry name" value="Glyco_transf_4"/>
    <property type="match status" value="1"/>
</dbReference>